<evidence type="ECO:0000256" key="1">
    <source>
        <dbReference type="ARBA" id="ARBA00004651"/>
    </source>
</evidence>
<keyword evidence="9" id="KW-0808">Transferase</keyword>
<dbReference type="GO" id="GO:0016413">
    <property type="term" value="F:O-acetyltransferase activity"/>
    <property type="evidence" value="ECO:0007669"/>
    <property type="project" value="TreeGrafter"/>
</dbReference>
<evidence type="ECO:0000256" key="3">
    <source>
        <dbReference type="ARBA" id="ARBA00022475"/>
    </source>
</evidence>
<evidence type="ECO:0000256" key="6">
    <source>
        <dbReference type="ARBA" id="ARBA00023136"/>
    </source>
</evidence>
<keyword evidence="6 7" id="KW-0472">Membrane</keyword>
<name>A0A0P0YQN7_9ENTR</name>
<dbReference type="PANTHER" id="PTHR40074">
    <property type="entry name" value="O-ACETYLTRANSFERASE WECH"/>
    <property type="match status" value="1"/>
</dbReference>
<keyword evidence="5 7" id="KW-1133">Transmembrane helix</keyword>
<dbReference type="EMBL" id="AB924562">
    <property type="protein sequence ID" value="BAT23455.1"/>
    <property type="molecule type" value="Genomic_DNA"/>
</dbReference>
<keyword evidence="9" id="KW-0012">Acyltransferase</keyword>
<feature type="domain" description="Acyltransferase 3" evidence="8">
    <location>
        <begin position="8"/>
        <end position="322"/>
    </location>
</feature>
<feature type="transmembrane region" description="Helical" evidence="7">
    <location>
        <begin position="87"/>
        <end position="106"/>
    </location>
</feature>
<comment type="subcellular location">
    <subcellularLocation>
        <location evidence="1">Cell membrane</location>
        <topology evidence="1">Multi-pass membrane protein</topology>
    </subcellularLocation>
</comment>
<sequence length="336" mass="39120">MSQTMRESWVDYAKGIGILLVVFGHVNRGLQAAGIIMPSKLYHLVDSIIYSFHMPLFFFLSGLFFIKSIEKKGKLLLFIDKFKTIAYPYLVWSLLQGTIEVLLSRFTNSKTSFTDLLMLFSHPRAQFWFLYALLMIFVLSIIIYSKRFFERGIIVLFVIFSCVYIYSDKIGTVYNINYINQYMVFFVLGVFFNKFKLDDFFSKQLSGRYLFAIAVFLFMAFLYSQYYFHFELKLHYFNIGIASLCLAFISIFFIVSVSLAIGRIHFPLLSLLGEMSMIIYLLHILVASGSRVILMKVLHVNDWIAHLTIGLLAGIIIPILIYQYIKNTKLKYLFSL</sequence>
<comment type="similarity">
    <text evidence="2">Belongs to the acyltransferase 3 family.</text>
</comment>
<gene>
    <name evidence="9" type="primary">wcuG</name>
</gene>
<feature type="transmembrane region" description="Helical" evidence="7">
    <location>
        <begin position="48"/>
        <end position="66"/>
    </location>
</feature>
<dbReference type="AlphaFoldDB" id="A0A0P0YQN7"/>
<feature type="transmembrane region" description="Helical" evidence="7">
    <location>
        <begin position="234"/>
        <end position="261"/>
    </location>
</feature>
<organism evidence="9">
    <name type="scientific">Klebsiella sp. 1680/49</name>
    <dbReference type="NCBI Taxonomy" id="1497802"/>
    <lineage>
        <taxon>Bacteria</taxon>
        <taxon>Pseudomonadati</taxon>
        <taxon>Pseudomonadota</taxon>
        <taxon>Gammaproteobacteria</taxon>
        <taxon>Enterobacterales</taxon>
        <taxon>Enterobacteriaceae</taxon>
        <taxon>Klebsiella/Raoultella group</taxon>
        <taxon>Klebsiella</taxon>
    </lineage>
</organism>
<feature type="transmembrane region" description="Helical" evidence="7">
    <location>
        <begin position="151"/>
        <end position="167"/>
    </location>
</feature>
<dbReference type="Pfam" id="PF01757">
    <property type="entry name" value="Acyl_transf_3"/>
    <property type="match status" value="1"/>
</dbReference>
<feature type="transmembrane region" description="Helical" evidence="7">
    <location>
        <begin position="179"/>
        <end position="197"/>
    </location>
</feature>
<dbReference type="InterPro" id="IPR002656">
    <property type="entry name" value="Acyl_transf_3_dom"/>
</dbReference>
<feature type="transmembrane region" description="Helical" evidence="7">
    <location>
        <begin position="268"/>
        <end position="288"/>
    </location>
</feature>
<reference evidence="9" key="1">
    <citation type="submission" date="2014-04" db="EMBL/GenBank/DDBJ databases">
        <authorList>
            <person name="Harrison E."/>
        </authorList>
    </citation>
    <scope>NUCLEOTIDE SEQUENCE</scope>
    <source>
        <strain evidence="9">1680/49</strain>
    </source>
</reference>
<dbReference type="PANTHER" id="PTHR40074:SF2">
    <property type="entry name" value="O-ACETYLTRANSFERASE WECH"/>
    <property type="match status" value="1"/>
</dbReference>
<keyword evidence="4 7" id="KW-0812">Transmembrane</keyword>
<proteinExistence type="inferred from homology"/>
<reference evidence="9" key="2">
    <citation type="journal article" date="2015" name="Sci. Rep.">
        <title>Genetic analysis of capsular polysaccharide synthesis gene clusters in 79 capsular types of Klebsiella spp.</title>
        <authorList>
            <person name="Pan Y.J."/>
            <person name="Lin T.L."/>
            <person name="Chen C.T."/>
            <person name="Chen Y.Y."/>
            <person name="Hsieh P.F."/>
            <person name="Hsu C.R."/>
            <person name="Wu M.C."/>
            <person name="Wang J.T."/>
        </authorList>
    </citation>
    <scope>NUCLEOTIDE SEQUENCE</scope>
    <source>
        <strain evidence="9">1680/49</strain>
    </source>
</reference>
<evidence type="ECO:0000259" key="8">
    <source>
        <dbReference type="Pfam" id="PF01757"/>
    </source>
</evidence>
<accession>A0A0P0YQN7</accession>
<protein>
    <submittedName>
        <fullName evidence="9">Acyltransferase</fullName>
    </submittedName>
</protein>
<evidence type="ECO:0000313" key="9">
    <source>
        <dbReference type="EMBL" id="BAT23455.1"/>
    </source>
</evidence>
<evidence type="ECO:0000256" key="2">
    <source>
        <dbReference type="ARBA" id="ARBA00007400"/>
    </source>
</evidence>
<feature type="transmembrane region" description="Helical" evidence="7">
    <location>
        <begin position="303"/>
        <end position="325"/>
    </location>
</feature>
<feature type="transmembrane region" description="Helical" evidence="7">
    <location>
        <begin position="126"/>
        <end position="144"/>
    </location>
</feature>
<keyword evidence="3" id="KW-1003">Cell membrane</keyword>
<evidence type="ECO:0000256" key="5">
    <source>
        <dbReference type="ARBA" id="ARBA00022989"/>
    </source>
</evidence>
<dbReference type="GO" id="GO:0005886">
    <property type="term" value="C:plasma membrane"/>
    <property type="evidence" value="ECO:0007669"/>
    <property type="project" value="UniProtKB-SubCell"/>
</dbReference>
<feature type="transmembrane region" description="Helical" evidence="7">
    <location>
        <begin position="209"/>
        <end position="228"/>
    </location>
</feature>
<dbReference type="GO" id="GO:0009246">
    <property type="term" value="P:enterobacterial common antigen biosynthetic process"/>
    <property type="evidence" value="ECO:0007669"/>
    <property type="project" value="TreeGrafter"/>
</dbReference>
<evidence type="ECO:0000256" key="7">
    <source>
        <dbReference type="SAM" id="Phobius"/>
    </source>
</evidence>
<evidence type="ECO:0000256" key="4">
    <source>
        <dbReference type="ARBA" id="ARBA00022692"/>
    </source>
</evidence>